<dbReference type="SUPFAM" id="SSF81383">
    <property type="entry name" value="F-box domain"/>
    <property type="match status" value="1"/>
</dbReference>
<evidence type="ECO:0000313" key="2">
    <source>
        <dbReference type="Proteomes" id="UP000646827"/>
    </source>
</evidence>
<dbReference type="EMBL" id="JAEPRB010000038">
    <property type="protein sequence ID" value="KAG2224715.1"/>
    <property type="molecule type" value="Genomic_DNA"/>
</dbReference>
<dbReference type="SUPFAM" id="SSF52047">
    <property type="entry name" value="RNI-like"/>
    <property type="match status" value="2"/>
</dbReference>
<evidence type="ECO:0008006" key="3">
    <source>
        <dbReference type="Google" id="ProtNLM"/>
    </source>
</evidence>
<gene>
    <name evidence="1" type="ORF">INT45_009030</name>
</gene>
<dbReference type="PANTHER" id="PTHR38926:SF5">
    <property type="entry name" value="F-BOX AND LEUCINE-RICH REPEAT PROTEIN 6"/>
    <property type="match status" value="1"/>
</dbReference>
<accession>A0A8H7S9S8</accession>
<comment type="caution">
    <text evidence="1">The sequence shown here is derived from an EMBL/GenBank/DDBJ whole genome shotgun (WGS) entry which is preliminary data.</text>
</comment>
<protein>
    <recommendedName>
        <fullName evidence="3">F-box domain-containing protein</fullName>
    </recommendedName>
</protein>
<keyword evidence="2" id="KW-1185">Reference proteome</keyword>
<proteinExistence type="predicted"/>
<sequence length="575" mass="66118">MQDKNHQWTDFIVQSPYEIMCNIVSNLDNDSAARCLDVCRIWRHKLLDCPDPWKFMTIDDTVENDTWERHKIMRLLPKILSKHVEKLRVVTLSKHVNQEISLIETGDFYNLKSLVFEYNDGNPFLNLTGSIYSALPHIAHSLTELILDFQAFTDISFDHLLSICQKLESIKLSVRSVTTAATELLPKIRPSEEQHVLSSHLRRFELSSHYPVHVSSIKSLLYRAPHLHSLILRCLFDNEDNDILSALENHCPDLMEFKTGYLDLSYENIIHTNTTDTTTISTETEEISLYNNANSITNNTLQFLEISEVRTTIPLSSRLARSCNSLRVLGLNMDPDGSRHSDINDWRPLSSFIMSNLSILYIRNGCRTFYEHLPLILQRCPSLKSLEIENYQEFNVGFELDEAIRDGLFDSIAGLDKLTRLRLRNFGIHGQGFKRLLESHHYHTIRTVQQQQTQHCISDKSLRLEDLQIYYCEGMDDSVLELIGTISSLRSLTILCNNTDQIHTSIVARFAQSISENVRHLLYLELCGLVLTKEAVQSITECKNLNTLHLRAIAGLTLGHVELLRKHISNVYIEN</sequence>
<evidence type="ECO:0000313" key="1">
    <source>
        <dbReference type="EMBL" id="KAG2224715.1"/>
    </source>
</evidence>
<dbReference type="PANTHER" id="PTHR38926">
    <property type="entry name" value="F-BOX DOMAIN CONTAINING PROTEIN, EXPRESSED"/>
    <property type="match status" value="1"/>
</dbReference>
<dbReference type="AlphaFoldDB" id="A0A8H7S9S8"/>
<dbReference type="OrthoDB" id="2283801at2759"/>
<dbReference type="InterPro" id="IPR036047">
    <property type="entry name" value="F-box-like_dom_sf"/>
</dbReference>
<organism evidence="1 2">
    <name type="scientific">Circinella minor</name>
    <dbReference type="NCBI Taxonomy" id="1195481"/>
    <lineage>
        <taxon>Eukaryota</taxon>
        <taxon>Fungi</taxon>
        <taxon>Fungi incertae sedis</taxon>
        <taxon>Mucoromycota</taxon>
        <taxon>Mucoromycotina</taxon>
        <taxon>Mucoromycetes</taxon>
        <taxon>Mucorales</taxon>
        <taxon>Lichtheimiaceae</taxon>
        <taxon>Circinella</taxon>
    </lineage>
</organism>
<name>A0A8H7S9S8_9FUNG</name>
<dbReference type="Proteomes" id="UP000646827">
    <property type="component" value="Unassembled WGS sequence"/>
</dbReference>
<reference evidence="1 2" key="1">
    <citation type="submission" date="2020-12" db="EMBL/GenBank/DDBJ databases">
        <title>Metabolic potential, ecology and presence of endohyphal bacteria is reflected in genomic diversity of Mucoromycotina.</title>
        <authorList>
            <person name="Muszewska A."/>
            <person name="Okrasinska A."/>
            <person name="Steczkiewicz K."/>
            <person name="Drgas O."/>
            <person name="Orlowska M."/>
            <person name="Perlinska-Lenart U."/>
            <person name="Aleksandrzak-Piekarczyk T."/>
            <person name="Szatraj K."/>
            <person name="Zielenkiewicz U."/>
            <person name="Pilsyk S."/>
            <person name="Malc E."/>
            <person name="Mieczkowski P."/>
            <person name="Kruszewska J.S."/>
            <person name="Biernat P."/>
            <person name="Pawlowska J."/>
        </authorList>
    </citation>
    <scope>NUCLEOTIDE SEQUENCE [LARGE SCALE GENOMIC DNA]</scope>
    <source>
        <strain evidence="1 2">CBS 142.35</strain>
    </source>
</reference>
<dbReference type="Gene3D" id="3.80.10.10">
    <property type="entry name" value="Ribonuclease Inhibitor"/>
    <property type="match status" value="1"/>
</dbReference>
<dbReference type="Gene3D" id="1.20.1280.50">
    <property type="match status" value="1"/>
</dbReference>
<dbReference type="InterPro" id="IPR032675">
    <property type="entry name" value="LRR_dom_sf"/>
</dbReference>